<accession>A0A0G3H364</accession>
<dbReference type="Gene3D" id="3.40.50.1820">
    <property type="entry name" value="alpha/beta hydrolase"/>
    <property type="match status" value="1"/>
</dbReference>
<gene>
    <name evidence="2" type="ORF">CTEST_01955</name>
</gene>
<dbReference type="EMBL" id="CP011545">
    <property type="protein sequence ID" value="AKK07846.1"/>
    <property type="molecule type" value="Genomic_DNA"/>
</dbReference>
<dbReference type="STRING" id="136857.CTEST_01955"/>
<dbReference type="InterPro" id="IPR029058">
    <property type="entry name" value="AB_hydrolase_fold"/>
</dbReference>
<evidence type="ECO:0000313" key="2">
    <source>
        <dbReference type="EMBL" id="AKK07846.1"/>
    </source>
</evidence>
<dbReference type="AlphaFoldDB" id="A0A0G3H364"/>
<dbReference type="SUPFAM" id="SSF53474">
    <property type="entry name" value="alpha/beta-Hydrolases"/>
    <property type="match status" value="1"/>
</dbReference>
<evidence type="ECO:0000259" key="1">
    <source>
        <dbReference type="Pfam" id="PF08840"/>
    </source>
</evidence>
<dbReference type="PANTHER" id="PTHR10824">
    <property type="entry name" value="ACYL-COENZYME A THIOESTERASE-RELATED"/>
    <property type="match status" value="1"/>
</dbReference>
<dbReference type="PANTHER" id="PTHR10824:SF4">
    <property type="entry name" value="ACYL-COENZYME A THIOESTERASE 1-LIKE"/>
    <property type="match status" value="1"/>
</dbReference>
<dbReference type="Pfam" id="PF08840">
    <property type="entry name" value="BAAT_C"/>
    <property type="match status" value="1"/>
</dbReference>
<name>A0A0G3H364_9CORY</name>
<dbReference type="InterPro" id="IPR014940">
    <property type="entry name" value="BAAT_C"/>
</dbReference>
<keyword evidence="3" id="KW-1185">Reference proteome</keyword>
<evidence type="ECO:0000313" key="3">
    <source>
        <dbReference type="Proteomes" id="UP000035540"/>
    </source>
</evidence>
<proteinExistence type="predicted"/>
<reference evidence="3" key="2">
    <citation type="submission" date="2015-05" db="EMBL/GenBank/DDBJ databases">
        <title>Complete genome sequence of Corynebacterium testudinoris DSM 44614, recovered from necrotic lesions in the mouth of a tortoise.</title>
        <authorList>
            <person name="Ruckert C."/>
            <person name="Albersmeier A."/>
            <person name="Winkler A."/>
            <person name="Tauch A."/>
        </authorList>
    </citation>
    <scope>NUCLEOTIDE SEQUENCE [LARGE SCALE GENOMIC DNA]</scope>
    <source>
        <strain evidence="3">DSM 44614</strain>
    </source>
</reference>
<sequence length="354" mass="37871">MTQIRAFGRLGAMKTAGKILGALLVFALVLGLTLWGVRAYNLHRYAIPSGDGNSMTTHLEATLRAHGGEEVRGDYLRGIYYAPSAPQHAGTIITFGGSEGSAADFQARALSEQGYHAVALYFFGQDGQQRTLSQVPLDFFDEALAWIDAREELAGGPLTVIGTSKGAELTANLAARYPEIDNIVLYTPGDHTYSGLSFDSREQASSFTWRGAEVPFAAFPSDFRIMGPMMFRMALGLPVSYLATYEAAAASADPASRIDLSGFSGHGLLFAGDQDAMWQAATAARNLEATNPRLEAVVYPGAGHLFSEDVAAAIGPSWKTMLGGTIEGNRQASRESGALLRERLAEWHPSPTQG</sequence>
<dbReference type="PATRIC" id="fig|136857.5.peg.382"/>
<dbReference type="GO" id="GO:0006631">
    <property type="term" value="P:fatty acid metabolic process"/>
    <property type="evidence" value="ECO:0007669"/>
    <property type="project" value="TreeGrafter"/>
</dbReference>
<dbReference type="KEGG" id="cted:CTEST_01955"/>
<reference evidence="2 3" key="1">
    <citation type="journal article" date="2015" name="Genome Announc.">
        <title>Complete Genome Sequence of the Type Strain Corynebacterium testudinoris DSM 44614, Recovered from Necrotic Lesions in the Mouth of a Tortoise.</title>
        <authorList>
            <person name="Ruckert C."/>
            <person name="Kriete M."/>
            <person name="Jaenicke S."/>
            <person name="Winkler A."/>
            <person name="Tauch A."/>
        </authorList>
    </citation>
    <scope>NUCLEOTIDE SEQUENCE [LARGE SCALE GENOMIC DNA]</scope>
    <source>
        <strain evidence="2 3">DSM 44614</strain>
    </source>
</reference>
<dbReference type="RefSeq" id="WP_236686118.1">
    <property type="nucleotide sequence ID" value="NZ_CP011545.1"/>
</dbReference>
<dbReference type="GO" id="GO:0047617">
    <property type="term" value="F:fatty acyl-CoA hydrolase activity"/>
    <property type="evidence" value="ECO:0007669"/>
    <property type="project" value="TreeGrafter"/>
</dbReference>
<dbReference type="Proteomes" id="UP000035540">
    <property type="component" value="Chromosome"/>
</dbReference>
<feature type="domain" description="BAAT/Acyl-CoA thioester hydrolase C-terminal" evidence="1">
    <location>
        <begin position="135"/>
        <end position="306"/>
    </location>
</feature>
<dbReference type="GO" id="GO:0006637">
    <property type="term" value="P:acyl-CoA metabolic process"/>
    <property type="evidence" value="ECO:0007669"/>
    <property type="project" value="TreeGrafter"/>
</dbReference>
<organism evidence="2 3">
    <name type="scientific">Corynebacterium testudinoris</name>
    <dbReference type="NCBI Taxonomy" id="136857"/>
    <lineage>
        <taxon>Bacteria</taxon>
        <taxon>Bacillati</taxon>
        <taxon>Actinomycetota</taxon>
        <taxon>Actinomycetes</taxon>
        <taxon>Mycobacteriales</taxon>
        <taxon>Corynebacteriaceae</taxon>
        <taxon>Corynebacterium</taxon>
    </lineage>
</organism>
<protein>
    <submittedName>
        <fullName evidence="2">Lysophospholipase</fullName>
    </submittedName>
</protein>